<dbReference type="Proteomes" id="UP000058012">
    <property type="component" value="Unassembled WGS sequence"/>
</dbReference>
<dbReference type="InterPro" id="IPR024478">
    <property type="entry name" value="HlyB_4HB_MCP"/>
</dbReference>
<dbReference type="EMBL" id="LLZS01000007">
    <property type="protein sequence ID" value="KUR71058.1"/>
    <property type="molecule type" value="Genomic_DNA"/>
</dbReference>
<dbReference type="PROSITE" id="PS50885">
    <property type="entry name" value="HAMP"/>
    <property type="match status" value="2"/>
</dbReference>
<evidence type="ECO:0000256" key="1">
    <source>
        <dbReference type="ARBA" id="ARBA00004370"/>
    </source>
</evidence>
<dbReference type="Pfam" id="PF12729">
    <property type="entry name" value="4HB_MCP_1"/>
    <property type="match status" value="1"/>
</dbReference>
<dbReference type="Gene3D" id="6.10.340.10">
    <property type="match status" value="1"/>
</dbReference>
<dbReference type="GO" id="GO:0007165">
    <property type="term" value="P:signal transduction"/>
    <property type="evidence" value="ECO:0007669"/>
    <property type="project" value="UniProtKB-KW"/>
</dbReference>
<feature type="domain" description="HAMP" evidence="8">
    <location>
        <begin position="212"/>
        <end position="265"/>
    </location>
</feature>
<evidence type="ECO:0000256" key="6">
    <source>
        <dbReference type="SAM" id="Phobius"/>
    </source>
</evidence>
<dbReference type="SUPFAM" id="SSF158472">
    <property type="entry name" value="HAMP domain-like"/>
    <property type="match status" value="1"/>
</dbReference>
<feature type="transmembrane region" description="Helical" evidence="6">
    <location>
        <begin position="187"/>
        <end position="210"/>
    </location>
</feature>
<feature type="domain" description="Methyl-accepting transducer" evidence="7">
    <location>
        <begin position="326"/>
        <end position="555"/>
    </location>
</feature>
<dbReference type="FunFam" id="1.10.287.950:FF:000001">
    <property type="entry name" value="Methyl-accepting chemotaxis sensory transducer"/>
    <property type="match status" value="1"/>
</dbReference>
<keyword evidence="6" id="KW-0812">Transmembrane</keyword>
<dbReference type="PANTHER" id="PTHR43531">
    <property type="entry name" value="PROTEIN ICFG"/>
    <property type="match status" value="1"/>
</dbReference>
<dbReference type="InterPro" id="IPR004089">
    <property type="entry name" value="MCPsignal_dom"/>
</dbReference>
<feature type="compositionally biased region" description="Low complexity" evidence="5">
    <location>
        <begin position="589"/>
        <end position="603"/>
    </location>
</feature>
<name>A0A124JUB7_9SPHN</name>
<comment type="subcellular location">
    <subcellularLocation>
        <location evidence="1">Membrane</location>
    </subcellularLocation>
</comment>
<keyword evidence="10" id="KW-1185">Reference proteome</keyword>
<dbReference type="CDD" id="cd06225">
    <property type="entry name" value="HAMP"/>
    <property type="match status" value="1"/>
</dbReference>
<keyword evidence="4" id="KW-0807">Transducer</keyword>
<feature type="domain" description="HAMP" evidence="8">
    <location>
        <begin position="275"/>
        <end position="321"/>
    </location>
</feature>
<dbReference type="AlphaFoldDB" id="A0A124JUB7"/>
<evidence type="ECO:0000256" key="5">
    <source>
        <dbReference type="SAM" id="MobiDB-lite"/>
    </source>
</evidence>
<evidence type="ECO:0000259" key="7">
    <source>
        <dbReference type="PROSITE" id="PS50111"/>
    </source>
</evidence>
<dbReference type="InterPro" id="IPR047347">
    <property type="entry name" value="YvaQ-like_sensor"/>
</dbReference>
<keyword evidence="2" id="KW-0145">Chemotaxis</keyword>
<accession>A0A124JUB7</accession>
<sequence length="624" mass="65367">MEYLRNAPIGRKLAVIFAVLSLVVVAAIGTMVWRMSVMRGAEIEIAEDHVPQALSADNVNNAMAEFENALRAHLLAADKFERADAEAAIAKNQKIISAETAAFEATDLDDKEKAYLKAFKAGWQQMSQDTSQIIQLSSEGRTAEALARLATSNEPVEVTTKALTDLSVYQKHHIDEAGQQAAMSYQVAMWTGILTALGMLATLGGIYLMMVRLVAQPVGQITHAIQNLADGRLDSSLQVPNTRDEVGALGRAMRALQDQLARAESSKAEQVELIVSTLGAALAKFKEGDLSARVTAALEGPFARLKTDFNAMASELEQVIGSVAGTASSVQTGSTEIRAASDDLASRTEQQAASLESAANAMRDVTAKVEQSAQNAGAVRETIVRATDRANAGGDVVKRAVGAMDSIVESSKTITQIIDLIDGIAFQTNLLALNAGVEAARAGEAGRGFAVVANEVRALAQRSAEAARDIKGLISSSAQHVEMGVQLVGETGEALDAIITQVAEIGALVEGIATAAVDQAASISKVNVTMGELDRMTQQNAAMVEESAAASRNLSGQAANLANLVTRFRGGAISASTGTVAAPPPPRHTPAAKAPAPRPLAAAAPAPVHGNLALDFEEDNWSEF</sequence>
<evidence type="ECO:0000256" key="4">
    <source>
        <dbReference type="PROSITE-ProRule" id="PRU00284"/>
    </source>
</evidence>
<comment type="similarity">
    <text evidence="3">Belongs to the methyl-accepting chemotaxis (MCP) protein family.</text>
</comment>
<dbReference type="SUPFAM" id="SSF58104">
    <property type="entry name" value="Methyl-accepting chemotaxis protein (MCP) signaling domain"/>
    <property type="match status" value="1"/>
</dbReference>
<dbReference type="GO" id="GO:0005886">
    <property type="term" value="C:plasma membrane"/>
    <property type="evidence" value="ECO:0007669"/>
    <property type="project" value="TreeGrafter"/>
</dbReference>
<dbReference type="InterPro" id="IPR003660">
    <property type="entry name" value="HAMP_dom"/>
</dbReference>
<dbReference type="GO" id="GO:0004888">
    <property type="term" value="F:transmembrane signaling receptor activity"/>
    <property type="evidence" value="ECO:0007669"/>
    <property type="project" value="TreeGrafter"/>
</dbReference>
<evidence type="ECO:0000313" key="9">
    <source>
        <dbReference type="EMBL" id="KUR71058.1"/>
    </source>
</evidence>
<dbReference type="SMART" id="SM00283">
    <property type="entry name" value="MA"/>
    <property type="match status" value="1"/>
</dbReference>
<keyword evidence="6" id="KW-0472">Membrane</keyword>
<dbReference type="CDD" id="cd19411">
    <property type="entry name" value="MCP2201-like_sensor"/>
    <property type="match status" value="1"/>
</dbReference>
<reference evidence="9 10" key="1">
    <citation type="submission" date="2015-10" db="EMBL/GenBank/DDBJ databases">
        <title>Draft genome sequence of Novosphingobium fuchskuhlense DSM 25065 isolated from a surface water sample of the southwest basin of Lake Grosse Fuchskuhle.</title>
        <authorList>
            <person name="Ruckert C."/>
            <person name="Winkler A."/>
            <person name="Glaeser J."/>
            <person name="Grossart H.-P."/>
            <person name="Kalinowski J."/>
            <person name="Glaeser S."/>
        </authorList>
    </citation>
    <scope>NUCLEOTIDE SEQUENCE [LARGE SCALE GENOMIC DNA]</scope>
    <source>
        <strain evidence="9 10">FNE08-7</strain>
    </source>
</reference>
<keyword evidence="6" id="KW-1133">Transmembrane helix</keyword>
<proteinExistence type="inferred from homology"/>
<dbReference type="PANTHER" id="PTHR43531:SF11">
    <property type="entry name" value="METHYL-ACCEPTING CHEMOTAXIS PROTEIN 3"/>
    <property type="match status" value="1"/>
</dbReference>
<evidence type="ECO:0000259" key="8">
    <source>
        <dbReference type="PROSITE" id="PS50885"/>
    </source>
</evidence>
<dbReference type="Pfam" id="PF00015">
    <property type="entry name" value="MCPsignal"/>
    <property type="match status" value="1"/>
</dbReference>
<dbReference type="Gene3D" id="1.10.287.950">
    <property type="entry name" value="Methyl-accepting chemotaxis protein"/>
    <property type="match status" value="1"/>
</dbReference>
<dbReference type="PROSITE" id="PS50111">
    <property type="entry name" value="CHEMOTAXIS_TRANSDUC_2"/>
    <property type="match status" value="1"/>
</dbReference>
<dbReference type="SMART" id="SM00304">
    <property type="entry name" value="HAMP"/>
    <property type="match status" value="2"/>
</dbReference>
<dbReference type="Pfam" id="PF00672">
    <property type="entry name" value="HAMP"/>
    <property type="match status" value="2"/>
</dbReference>
<gene>
    <name evidence="9" type="ORF">AQZ52_10205</name>
</gene>
<protein>
    <recommendedName>
        <fullName evidence="11">Chemotaxis protein</fullName>
    </recommendedName>
</protein>
<feature type="transmembrane region" description="Helical" evidence="6">
    <location>
        <begin position="13"/>
        <end position="33"/>
    </location>
</feature>
<dbReference type="STRING" id="1117702.AQZ52_10205"/>
<evidence type="ECO:0000313" key="10">
    <source>
        <dbReference type="Proteomes" id="UP000058012"/>
    </source>
</evidence>
<evidence type="ECO:0000256" key="3">
    <source>
        <dbReference type="ARBA" id="ARBA00029447"/>
    </source>
</evidence>
<dbReference type="CDD" id="cd11386">
    <property type="entry name" value="MCP_signal"/>
    <property type="match status" value="1"/>
</dbReference>
<evidence type="ECO:0008006" key="11">
    <source>
        <dbReference type="Google" id="ProtNLM"/>
    </source>
</evidence>
<evidence type="ECO:0000256" key="2">
    <source>
        <dbReference type="ARBA" id="ARBA00022500"/>
    </source>
</evidence>
<dbReference type="GO" id="GO:0006935">
    <property type="term" value="P:chemotaxis"/>
    <property type="evidence" value="ECO:0007669"/>
    <property type="project" value="UniProtKB-KW"/>
</dbReference>
<dbReference type="InterPro" id="IPR051310">
    <property type="entry name" value="MCP_chemotaxis"/>
</dbReference>
<feature type="region of interest" description="Disordered" evidence="5">
    <location>
        <begin position="576"/>
        <end position="603"/>
    </location>
</feature>
<comment type="caution">
    <text evidence="9">The sequence shown here is derived from an EMBL/GenBank/DDBJ whole genome shotgun (WGS) entry which is preliminary data.</text>
</comment>
<organism evidence="9 10">
    <name type="scientific">Novosphingobium fuchskuhlense</name>
    <dbReference type="NCBI Taxonomy" id="1117702"/>
    <lineage>
        <taxon>Bacteria</taxon>
        <taxon>Pseudomonadati</taxon>
        <taxon>Pseudomonadota</taxon>
        <taxon>Alphaproteobacteria</taxon>
        <taxon>Sphingomonadales</taxon>
        <taxon>Sphingomonadaceae</taxon>
        <taxon>Novosphingobium</taxon>
    </lineage>
</organism>